<accession>A0AA38GCP7</accession>
<dbReference type="GO" id="GO:0005524">
    <property type="term" value="F:ATP binding"/>
    <property type="evidence" value="ECO:0007669"/>
    <property type="project" value="UniProtKB-UniRule"/>
</dbReference>
<organism evidence="16 17">
    <name type="scientific">Taxus chinensis</name>
    <name type="common">Chinese yew</name>
    <name type="synonym">Taxus wallichiana var. chinensis</name>
    <dbReference type="NCBI Taxonomy" id="29808"/>
    <lineage>
        <taxon>Eukaryota</taxon>
        <taxon>Viridiplantae</taxon>
        <taxon>Streptophyta</taxon>
        <taxon>Embryophyta</taxon>
        <taxon>Tracheophyta</taxon>
        <taxon>Spermatophyta</taxon>
        <taxon>Pinopsida</taxon>
        <taxon>Pinidae</taxon>
        <taxon>Conifers II</taxon>
        <taxon>Cupressales</taxon>
        <taxon>Taxaceae</taxon>
        <taxon>Taxus</taxon>
    </lineage>
</organism>
<dbReference type="FunFam" id="3.80.10.10:FF:000383">
    <property type="entry name" value="Leucine-rich repeat receptor protein kinase EMS1"/>
    <property type="match status" value="1"/>
</dbReference>
<dbReference type="Gene3D" id="3.80.10.10">
    <property type="entry name" value="Ribonuclease Inhibitor"/>
    <property type="match status" value="1"/>
</dbReference>
<dbReference type="PROSITE" id="PS00107">
    <property type="entry name" value="PROTEIN_KINASE_ATP"/>
    <property type="match status" value="1"/>
</dbReference>
<dbReference type="EMBL" id="JAHRHJ020000004">
    <property type="protein sequence ID" value="KAH9319463.1"/>
    <property type="molecule type" value="Genomic_DNA"/>
</dbReference>
<dbReference type="InterPro" id="IPR000719">
    <property type="entry name" value="Prot_kinase_dom"/>
</dbReference>
<dbReference type="GO" id="GO:0004674">
    <property type="term" value="F:protein serine/threonine kinase activity"/>
    <property type="evidence" value="ECO:0007669"/>
    <property type="project" value="UniProtKB-KW"/>
</dbReference>
<evidence type="ECO:0000256" key="2">
    <source>
        <dbReference type="ARBA" id="ARBA00022527"/>
    </source>
</evidence>
<dbReference type="InterPro" id="IPR001245">
    <property type="entry name" value="Ser-Thr/Tyr_kinase_cat_dom"/>
</dbReference>
<dbReference type="Pfam" id="PF00560">
    <property type="entry name" value="LRR_1"/>
    <property type="match status" value="1"/>
</dbReference>
<evidence type="ECO:0000256" key="14">
    <source>
        <dbReference type="SAM" id="Phobius"/>
    </source>
</evidence>
<dbReference type="SUPFAM" id="SSF52058">
    <property type="entry name" value="L domain-like"/>
    <property type="match status" value="1"/>
</dbReference>
<dbReference type="AlphaFoldDB" id="A0AA38GCP7"/>
<feature type="non-terminal residue" evidence="16">
    <location>
        <position position="407"/>
    </location>
</feature>
<dbReference type="PROSITE" id="PS00108">
    <property type="entry name" value="PROTEIN_KINASE_ST"/>
    <property type="match status" value="1"/>
</dbReference>
<dbReference type="Gene3D" id="1.10.510.10">
    <property type="entry name" value="Transferase(Phosphotransferase) domain 1"/>
    <property type="match status" value="1"/>
</dbReference>
<feature type="transmembrane region" description="Helical" evidence="14">
    <location>
        <begin position="134"/>
        <end position="156"/>
    </location>
</feature>
<dbReference type="InterPro" id="IPR011009">
    <property type="entry name" value="Kinase-like_dom_sf"/>
</dbReference>
<dbReference type="SMART" id="SM00220">
    <property type="entry name" value="S_TKc"/>
    <property type="match status" value="1"/>
</dbReference>
<keyword evidence="9 12" id="KW-0067">ATP-binding</keyword>
<keyword evidence="7 12" id="KW-0547">Nucleotide-binding</keyword>
<keyword evidence="5 14" id="KW-0812">Transmembrane</keyword>
<dbReference type="InterPro" id="IPR017441">
    <property type="entry name" value="Protein_kinase_ATP_BS"/>
</dbReference>
<evidence type="ECO:0000256" key="11">
    <source>
        <dbReference type="ARBA" id="ARBA00023136"/>
    </source>
</evidence>
<dbReference type="InterPro" id="IPR008271">
    <property type="entry name" value="Ser/Thr_kinase_AS"/>
</dbReference>
<dbReference type="Proteomes" id="UP000824469">
    <property type="component" value="Unassembled WGS sequence"/>
</dbReference>
<feature type="domain" description="Protein kinase" evidence="15">
    <location>
        <begin position="189"/>
        <end position="407"/>
    </location>
</feature>
<evidence type="ECO:0000256" key="9">
    <source>
        <dbReference type="ARBA" id="ARBA00022840"/>
    </source>
</evidence>
<dbReference type="SUPFAM" id="SSF56112">
    <property type="entry name" value="Protein kinase-like (PK-like)"/>
    <property type="match status" value="1"/>
</dbReference>
<dbReference type="InterPro" id="IPR001611">
    <property type="entry name" value="Leu-rich_rpt"/>
</dbReference>
<dbReference type="PROSITE" id="PS50011">
    <property type="entry name" value="PROTEIN_KINASE_DOM"/>
    <property type="match status" value="1"/>
</dbReference>
<dbReference type="InterPro" id="IPR032675">
    <property type="entry name" value="LRR_dom_sf"/>
</dbReference>
<comment type="similarity">
    <text evidence="13">Belongs to the protein kinase superfamily.</text>
</comment>
<evidence type="ECO:0000256" key="7">
    <source>
        <dbReference type="ARBA" id="ARBA00022741"/>
    </source>
</evidence>
<keyword evidence="2 13" id="KW-0723">Serine/threonine-protein kinase</keyword>
<feature type="binding site" evidence="12">
    <location>
        <position position="217"/>
    </location>
    <ligand>
        <name>ATP</name>
        <dbReference type="ChEBI" id="CHEBI:30616"/>
    </ligand>
</feature>
<evidence type="ECO:0000313" key="17">
    <source>
        <dbReference type="Proteomes" id="UP000824469"/>
    </source>
</evidence>
<proteinExistence type="inferred from homology"/>
<dbReference type="Pfam" id="PF07714">
    <property type="entry name" value="PK_Tyr_Ser-Thr"/>
    <property type="match status" value="1"/>
</dbReference>
<keyword evidence="17" id="KW-1185">Reference proteome</keyword>
<evidence type="ECO:0000259" key="15">
    <source>
        <dbReference type="PROSITE" id="PS50011"/>
    </source>
</evidence>
<keyword evidence="4" id="KW-0808">Transferase</keyword>
<evidence type="ECO:0000256" key="5">
    <source>
        <dbReference type="ARBA" id="ARBA00022692"/>
    </source>
</evidence>
<gene>
    <name evidence="16" type="ORF">KI387_021232</name>
</gene>
<dbReference type="GO" id="GO:0016020">
    <property type="term" value="C:membrane"/>
    <property type="evidence" value="ECO:0007669"/>
    <property type="project" value="UniProtKB-SubCell"/>
</dbReference>
<keyword evidence="10 14" id="KW-1133">Transmembrane helix</keyword>
<evidence type="ECO:0000256" key="13">
    <source>
        <dbReference type="RuleBase" id="RU000304"/>
    </source>
</evidence>
<evidence type="ECO:0000256" key="10">
    <source>
        <dbReference type="ARBA" id="ARBA00022989"/>
    </source>
</evidence>
<dbReference type="Gene3D" id="3.30.200.20">
    <property type="entry name" value="Phosphorylase Kinase, domain 1"/>
    <property type="match status" value="1"/>
</dbReference>
<dbReference type="PANTHER" id="PTHR27008">
    <property type="entry name" value="OS04G0122200 PROTEIN"/>
    <property type="match status" value="1"/>
</dbReference>
<evidence type="ECO:0000256" key="3">
    <source>
        <dbReference type="ARBA" id="ARBA00022614"/>
    </source>
</evidence>
<dbReference type="FunFam" id="3.30.200.20:FF:000661">
    <property type="entry name" value="Serine-threonine protein kinase plant-type"/>
    <property type="match status" value="1"/>
</dbReference>
<evidence type="ECO:0000256" key="12">
    <source>
        <dbReference type="PROSITE-ProRule" id="PRU10141"/>
    </source>
</evidence>
<keyword evidence="8" id="KW-0418">Kinase</keyword>
<evidence type="ECO:0000313" key="16">
    <source>
        <dbReference type="EMBL" id="KAH9319463.1"/>
    </source>
</evidence>
<comment type="caution">
    <text evidence="16">The sequence shown here is derived from an EMBL/GenBank/DDBJ whole genome shotgun (WGS) entry which is preliminary data.</text>
</comment>
<keyword evidence="3" id="KW-0433">Leucine-rich repeat</keyword>
<evidence type="ECO:0000256" key="6">
    <source>
        <dbReference type="ARBA" id="ARBA00022737"/>
    </source>
</evidence>
<name>A0AA38GCP7_TAXCH</name>
<evidence type="ECO:0000256" key="1">
    <source>
        <dbReference type="ARBA" id="ARBA00004370"/>
    </source>
</evidence>
<reference evidence="16 17" key="1">
    <citation type="journal article" date="2021" name="Nat. Plants">
        <title>The Taxus genome provides insights into paclitaxel biosynthesis.</title>
        <authorList>
            <person name="Xiong X."/>
            <person name="Gou J."/>
            <person name="Liao Q."/>
            <person name="Li Y."/>
            <person name="Zhou Q."/>
            <person name="Bi G."/>
            <person name="Li C."/>
            <person name="Du R."/>
            <person name="Wang X."/>
            <person name="Sun T."/>
            <person name="Guo L."/>
            <person name="Liang H."/>
            <person name="Lu P."/>
            <person name="Wu Y."/>
            <person name="Zhang Z."/>
            <person name="Ro D.K."/>
            <person name="Shang Y."/>
            <person name="Huang S."/>
            <person name="Yan J."/>
        </authorList>
    </citation>
    <scope>NUCLEOTIDE SEQUENCE [LARGE SCALE GENOMIC DNA]</scope>
    <source>
        <strain evidence="16">Ta-2019</strain>
    </source>
</reference>
<dbReference type="InterPro" id="IPR051809">
    <property type="entry name" value="Plant_receptor-like_S/T_kinase"/>
</dbReference>
<dbReference type="OMA" id="TEITHGM"/>
<dbReference type="Pfam" id="PF13855">
    <property type="entry name" value="LRR_8"/>
    <property type="match status" value="1"/>
</dbReference>
<keyword evidence="11 14" id="KW-0472">Membrane</keyword>
<evidence type="ECO:0000256" key="8">
    <source>
        <dbReference type="ARBA" id="ARBA00022777"/>
    </source>
</evidence>
<evidence type="ECO:0000256" key="4">
    <source>
        <dbReference type="ARBA" id="ARBA00022679"/>
    </source>
</evidence>
<protein>
    <recommendedName>
        <fullName evidence="15">Protein kinase domain-containing protein</fullName>
    </recommendedName>
</protein>
<sequence>MVMVQAIDVSLNHFSGEILGALASCTNLQYLNLSWNAFEGSIPTSLTILKNLEDIDLSKNNLSGTIPIDFKDMKILQHINLSSNRLIGEVPEGGFFTRLDESTLMGNLGPCGKWIKLQPCSYSKYKQLSVSRKVIVPLLIGITIFIMSFLLLVVFFRRRHTSPTAPDLALNLGATRISYAELVDATHGFSHTNLLGIGIFGSVYRGILNNGRNIAVKVLNLQADNAHQSFSRECNVLKRVRHHNVIKIISVCSNIDFKALILPFISNGSLERWLYPREEEECKLNLNNKLRLATEITHGMTYLHHHCFVQVIHSDLKPSNVLLGDDMTTYIADFGISKLLVVNSMDSLTSTNALKGSTGYIAPEYGLGGMLSTKGDVYSYVILLLELLTRRRPKDDMFFEGMNLQKW</sequence>
<dbReference type="PANTHER" id="PTHR27008:SF499">
    <property type="entry name" value="OS06G0581500 PROTEIN"/>
    <property type="match status" value="1"/>
</dbReference>
<keyword evidence="6" id="KW-0677">Repeat</keyword>
<comment type="subcellular location">
    <subcellularLocation>
        <location evidence="1">Membrane</location>
    </subcellularLocation>
</comment>